<dbReference type="RefSeq" id="WP_222967830.1">
    <property type="nucleotide sequence ID" value="NZ_JAINZZ010000055.1"/>
</dbReference>
<feature type="region of interest" description="Disordered" evidence="1">
    <location>
        <begin position="98"/>
        <end position="132"/>
    </location>
</feature>
<protein>
    <submittedName>
        <fullName evidence="3">Uncharacterized protein</fullName>
    </submittedName>
</protein>
<feature type="region of interest" description="Disordered" evidence="1">
    <location>
        <begin position="1"/>
        <end position="35"/>
    </location>
</feature>
<keyword evidence="2" id="KW-1133">Transmembrane helix</keyword>
<accession>A0ABS7QF28</accession>
<organism evidence="3 4">
    <name type="scientific">Actinacidiphila acidipaludis</name>
    <dbReference type="NCBI Taxonomy" id="2873382"/>
    <lineage>
        <taxon>Bacteria</taxon>
        <taxon>Bacillati</taxon>
        <taxon>Actinomycetota</taxon>
        <taxon>Actinomycetes</taxon>
        <taxon>Kitasatosporales</taxon>
        <taxon>Streptomycetaceae</taxon>
        <taxon>Actinacidiphila</taxon>
    </lineage>
</organism>
<feature type="transmembrane region" description="Helical" evidence="2">
    <location>
        <begin position="74"/>
        <end position="93"/>
    </location>
</feature>
<feature type="compositionally biased region" description="Low complexity" evidence="1">
    <location>
        <begin position="104"/>
        <end position="123"/>
    </location>
</feature>
<dbReference type="EMBL" id="JAINZZ010000055">
    <property type="protein sequence ID" value="MBY8881767.1"/>
    <property type="molecule type" value="Genomic_DNA"/>
</dbReference>
<keyword evidence="4" id="KW-1185">Reference proteome</keyword>
<evidence type="ECO:0000313" key="4">
    <source>
        <dbReference type="Proteomes" id="UP000778578"/>
    </source>
</evidence>
<proteinExistence type="predicted"/>
<sequence>MSTHQDDAARGTSGLAADDGSPGAPGMGGIPAADPDADRLRRALRDAATGIRPSPWPARAVMERAGRGRRNRRLTVTLSAVAVVAAAGSGIVLTENRAGGSGGPQAAPAAAPAAPGHGTPTASHVPTSPPTPALTWPTVRVVAPGRVVVMGHGPRLKLEAGQRCVGTPGDWSCKSVTDGNQAAGTVSLQSQGGTTGALYTPLYIGGGTAARMSVTVAGHEYPLQVVTLPGHPGYATGYGTAPAPARGPGERLPAFTELKVTVYDTSGTVLATLP</sequence>
<evidence type="ECO:0000313" key="3">
    <source>
        <dbReference type="EMBL" id="MBY8881767.1"/>
    </source>
</evidence>
<feature type="region of interest" description="Disordered" evidence="1">
    <location>
        <begin position="47"/>
        <end position="68"/>
    </location>
</feature>
<evidence type="ECO:0000256" key="2">
    <source>
        <dbReference type="SAM" id="Phobius"/>
    </source>
</evidence>
<evidence type="ECO:0000256" key="1">
    <source>
        <dbReference type="SAM" id="MobiDB-lite"/>
    </source>
</evidence>
<keyword evidence="2" id="KW-0812">Transmembrane</keyword>
<gene>
    <name evidence="3" type="ORF">K7862_29650</name>
</gene>
<dbReference type="Proteomes" id="UP000778578">
    <property type="component" value="Unassembled WGS sequence"/>
</dbReference>
<reference evidence="3 4" key="1">
    <citation type="submission" date="2021-08" db="EMBL/GenBank/DDBJ databases">
        <title>WGS of actinomycetes from Thailand.</title>
        <authorList>
            <person name="Thawai C."/>
        </authorList>
    </citation>
    <scope>NUCLEOTIDE SEQUENCE [LARGE SCALE GENOMIC DNA]</scope>
    <source>
        <strain evidence="3 4">PLK6-54</strain>
    </source>
</reference>
<name>A0ABS7QF28_9ACTN</name>
<comment type="caution">
    <text evidence="3">The sequence shown here is derived from an EMBL/GenBank/DDBJ whole genome shotgun (WGS) entry which is preliminary data.</text>
</comment>
<keyword evidence="2" id="KW-0472">Membrane</keyword>